<dbReference type="AlphaFoldDB" id="A0A1X1XQX6"/>
<keyword evidence="2" id="KW-0436">Ligase</keyword>
<proteinExistence type="inferred from homology"/>
<feature type="domain" description="AMP-dependent synthetase/ligase" evidence="3">
    <location>
        <begin position="15"/>
        <end position="396"/>
    </location>
</feature>
<dbReference type="GO" id="GO:0006631">
    <property type="term" value="P:fatty acid metabolic process"/>
    <property type="evidence" value="ECO:0007669"/>
    <property type="project" value="TreeGrafter"/>
</dbReference>
<evidence type="ECO:0000256" key="2">
    <source>
        <dbReference type="ARBA" id="ARBA00022598"/>
    </source>
</evidence>
<dbReference type="Pfam" id="PF13193">
    <property type="entry name" value="AMP-binding_C"/>
    <property type="match status" value="1"/>
</dbReference>
<evidence type="ECO:0000259" key="4">
    <source>
        <dbReference type="Pfam" id="PF13193"/>
    </source>
</evidence>
<evidence type="ECO:0000256" key="1">
    <source>
        <dbReference type="ARBA" id="ARBA00006432"/>
    </source>
</evidence>
<dbReference type="GO" id="GO:0031956">
    <property type="term" value="F:medium-chain fatty acid-CoA ligase activity"/>
    <property type="evidence" value="ECO:0007669"/>
    <property type="project" value="TreeGrafter"/>
</dbReference>
<evidence type="ECO:0000313" key="6">
    <source>
        <dbReference type="Proteomes" id="UP000193487"/>
    </source>
</evidence>
<evidence type="ECO:0000313" key="5">
    <source>
        <dbReference type="EMBL" id="ORW01252.1"/>
    </source>
</evidence>
<dbReference type="InterPro" id="IPR045851">
    <property type="entry name" value="AMP-bd_C_sf"/>
</dbReference>
<dbReference type="Pfam" id="PF00501">
    <property type="entry name" value="AMP-binding"/>
    <property type="match status" value="1"/>
</dbReference>
<dbReference type="Gene3D" id="3.40.50.12780">
    <property type="entry name" value="N-terminal domain of ligase-like"/>
    <property type="match status" value="1"/>
</dbReference>
<comment type="caution">
    <text evidence="5">The sequence shown here is derived from an EMBL/GenBank/DDBJ whole genome shotgun (WGS) entry which is preliminary data.</text>
</comment>
<dbReference type="InterPro" id="IPR025110">
    <property type="entry name" value="AMP-bd_C"/>
</dbReference>
<sequence length="546" mass="59157">MPFPAITPTVPTLLRWAAARFADRTYLIVDGQRLTYAELERRSARLARALLAEGIGKGDHVGILMPNSVDWAIAWFATTRIGAVAVPLNTFYKANELSWTIRHADLQAILAWPAFRSHDFLGRLEEGLPGLAQQCSPGQIVVKAAPYLRTIAVWGSSDRAWATPVVDDSTAAAADNPQIDTGYLAAVESCVTPADNVTIIYTSGSTGEPKAPVHTQGTLIRHTYNLTHVYVVTTDDVLFSSMPFFWVGGLITALHAVIHHGATLVSQPAFDAAEALRLIEQHRATIALGWPQQGKSLAEHPDYRSRDLTSIRRTSMPAMVPPERRPVGADSLGMTELCGNHLGADPYIEQPPARRNTVGPSIDGLTHRIVDPDTGEQVPPGTVGEIWVRGYSLMQRLYKREREDVFTPDGFYRTGDCGSQDADGWVTFTGRLGDMIKTAGGTNVTPAEVESALTACEGILEAYVVGASDGDNGTVVAAAVVPKAGCNIDADALRAQLRLGLSAYKVPKHIWVAPKAELPFTDTGKVKKAALVELLEQRMRRSPRDT</sequence>
<dbReference type="InterPro" id="IPR000873">
    <property type="entry name" value="AMP-dep_synth/lig_dom"/>
</dbReference>
<name>A0A1X1XQX6_9MYCO</name>
<evidence type="ECO:0000259" key="3">
    <source>
        <dbReference type="Pfam" id="PF00501"/>
    </source>
</evidence>
<gene>
    <name evidence="5" type="ORF">AWC14_08745</name>
</gene>
<dbReference type="PROSITE" id="PS00455">
    <property type="entry name" value="AMP_BINDING"/>
    <property type="match status" value="1"/>
</dbReference>
<dbReference type="Proteomes" id="UP000193487">
    <property type="component" value="Unassembled WGS sequence"/>
</dbReference>
<dbReference type="InterPro" id="IPR042099">
    <property type="entry name" value="ANL_N_sf"/>
</dbReference>
<protein>
    <submittedName>
        <fullName evidence="5">Acyl-CoA synthetase</fullName>
    </submittedName>
</protein>
<dbReference type="InterPro" id="IPR020845">
    <property type="entry name" value="AMP-binding_CS"/>
</dbReference>
<accession>A0A1X1XQX6</accession>
<dbReference type="PANTHER" id="PTHR43201:SF5">
    <property type="entry name" value="MEDIUM-CHAIN ACYL-COA LIGASE ACSF2, MITOCHONDRIAL"/>
    <property type="match status" value="1"/>
</dbReference>
<reference evidence="5 6" key="1">
    <citation type="submission" date="2016-01" db="EMBL/GenBank/DDBJ databases">
        <title>The new phylogeny of the genus Mycobacterium.</title>
        <authorList>
            <person name="Tarcisio F."/>
            <person name="Conor M."/>
            <person name="Antonella G."/>
            <person name="Elisabetta G."/>
            <person name="Giulia F.S."/>
            <person name="Sara T."/>
            <person name="Anna F."/>
            <person name="Clotilde B."/>
            <person name="Roberto B."/>
            <person name="Veronica D.S."/>
            <person name="Fabio R."/>
            <person name="Monica P."/>
            <person name="Olivier J."/>
            <person name="Enrico T."/>
            <person name="Nicola S."/>
        </authorList>
    </citation>
    <scope>NUCLEOTIDE SEQUENCE [LARGE SCALE GENOMIC DNA]</scope>
    <source>
        <strain evidence="5 6">DSM 45166</strain>
    </source>
</reference>
<organism evidence="5 6">
    <name type="scientific">Mycobacterium kyorinense</name>
    <dbReference type="NCBI Taxonomy" id="487514"/>
    <lineage>
        <taxon>Bacteria</taxon>
        <taxon>Bacillati</taxon>
        <taxon>Actinomycetota</taxon>
        <taxon>Actinomycetes</taxon>
        <taxon>Mycobacteriales</taxon>
        <taxon>Mycobacteriaceae</taxon>
        <taxon>Mycobacterium</taxon>
    </lineage>
</organism>
<dbReference type="SUPFAM" id="SSF56801">
    <property type="entry name" value="Acetyl-CoA synthetase-like"/>
    <property type="match status" value="1"/>
</dbReference>
<dbReference type="OrthoDB" id="3673338at2"/>
<keyword evidence="6" id="KW-1185">Reference proteome</keyword>
<feature type="domain" description="AMP-binding enzyme C-terminal" evidence="4">
    <location>
        <begin position="448"/>
        <end position="525"/>
    </location>
</feature>
<dbReference type="EMBL" id="LQPE01000142">
    <property type="protein sequence ID" value="ORW01252.1"/>
    <property type="molecule type" value="Genomic_DNA"/>
</dbReference>
<dbReference type="RefSeq" id="WP_057003194.1">
    <property type="nucleotide sequence ID" value="NZ_LLXQ01000006.1"/>
</dbReference>
<comment type="similarity">
    <text evidence="1">Belongs to the ATP-dependent AMP-binding enzyme family.</text>
</comment>
<dbReference type="Gene3D" id="3.30.300.30">
    <property type="match status" value="1"/>
</dbReference>
<dbReference type="PANTHER" id="PTHR43201">
    <property type="entry name" value="ACYL-COA SYNTHETASE"/>
    <property type="match status" value="1"/>
</dbReference>